<dbReference type="RefSeq" id="WP_069954040.1">
    <property type="nucleotide sequence ID" value="NZ_CP012886.2"/>
</dbReference>
<evidence type="ECO:0000256" key="1">
    <source>
        <dbReference type="SAM" id="MobiDB-lite"/>
    </source>
</evidence>
<dbReference type="Gene3D" id="1.25.40.10">
    <property type="entry name" value="Tetratricopeptide repeat domain"/>
    <property type="match status" value="1"/>
</dbReference>
<dbReference type="Proteomes" id="UP001529272">
    <property type="component" value="Unassembled WGS sequence"/>
</dbReference>
<dbReference type="InterPro" id="IPR011990">
    <property type="entry name" value="TPR-like_helical_dom_sf"/>
</dbReference>
<reference evidence="3" key="1">
    <citation type="submission" date="2023-06" db="EMBL/GenBank/DDBJ databases">
        <title>Itaconate inhibition of nontuberculous mycobacteria.</title>
        <authorList>
            <person name="Spilker T."/>
        </authorList>
    </citation>
    <scope>NUCLEOTIDE SEQUENCE [LARGE SCALE GENOMIC DNA]</scope>
    <source>
        <strain evidence="3">FLAC1071</strain>
    </source>
</reference>
<protein>
    <submittedName>
        <fullName evidence="2">XRE family transcriptional regulator</fullName>
    </submittedName>
</protein>
<accession>A0ABT7P3C9</accession>
<name>A0ABT7P3C9_MYCIT</name>
<comment type="caution">
    <text evidence="2">The sequence shown here is derived from an EMBL/GenBank/DDBJ whole genome shotgun (WGS) entry which is preliminary data.</text>
</comment>
<evidence type="ECO:0000313" key="3">
    <source>
        <dbReference type="Proteomes" id="UP001529272"/>
    </source>
</evidence>
<gene>
    <name evidence="2" type="ORF">QRB35_17380</name>
</gene>
<feature type="compositionally biased region" description="Basic and acidic residues" evidence="1">
    <location>
        <begin position="85"/>
        <end position="98"/>
    </location>
</feature>
<feature type="region of interest" description="Disordered" evidence="1">
    <location>
        <begin position="78"/>
        <end position="105"/>
    </location>
</feature>
<sequence length="414" mass="45953">MTAAVEGNVRLRAARESIGLDSQAAFINALTDIAKKDGYQLSVSARTVRRWESATPTWPHSPHIKALETLFRRPITELGFTPRTPPDKESARREENRRSSRSSRGIHYDLPDSVVDDYAQLTACYRRMYWTLPVSHLQRSVNDHSDLGLDILDAVRADVHPRLAASVAESCLLSGRIALFDRRTPDEAHTHFIFALECAQEADDDALGSAVLAHMAFAPAFSGDPTRSDEARDRIRAARAFAKRAGDPATLIAWLDAVDAEVETRVGNVGSALRLIRHAEEIYNPDDPTPDWLDWFSPALLAGFKGNTLLAAGHSQEARNTLERVLRDLPPTATKQRAITYADLAAAAAVLKEPERACALLIDALDEIGTNWYATAMQRIKAVRNVLREWDGTPALRQLDQRLYDWTSTINALT</sequence>
<evidence type="ECO:0000313" key="2">
    <source>
        <dbReference type="EMBL" id="MDM3927784.1"/>
    </source>
</evidence>
<dbReference type="EMBL" id="JASZZX010000016">
    <property type="protein sequence ID" value="MDM3927784.1"/>
    <property type="molecule type" value="Genomic_DNA"/>
</dbReference>
<organism evidence="2 3">
    <name type="scientific">Mycobacterium intracellulare subsp. chimaera</name>
    <dbReference type="NCBI Taxonomy" id="222805"/>
    <lineage>
        <taxon>Bacteria</taxon>
        <taxon>Bacillati</taxon>
        <taxon>Actinomycetota</taxon>
        <taxon>Actinomycetes</taxon>
        <taxon>Mycobacteriales</taxon>
        <taxon>Mycobacteriaceae</taxon>
        <taxon>Mycobacterium</taxon>
        <taxon>Mycobacterium avium complex (MAC)</taxon>
    </lineage>
</organism>
<reference evidence="2 3" key="2">
    <citation type="submission" date="2023-06" db="EMBL/GenBank/DDBJ databases">
        <title>Itaconate inhibition of nontuberculous mycobacteria.</title>
        <authorList>
            <person name="Breen P."/>
            <person name="Zimbric M."/>
            <person name="Caverly L."/>
        </authorList>
    </citation>
    <scope>NUCLEOTIDE SEQUENCE [LARGE SCALE GENOMIC DNA]</scope>
    <source>
        <strain evidence="2 3">FLAC1071</strain>
    </source>
</reference>
<proteinExistence type="predicted"/>
<keyword evidence="3" id="KW-1185">Reference proteome</keyword>